<gene>
    <name evidence="1" type="ORF">GCM10011613_02400</name>
</gene>
<protein>
    <submittedName>
        <fullName evidence="1">Uncharacterized protein</fullName>
    </submittedName>
</protein>
<accession>A0ABQ3AQ05</accession>
<evidence type="ECO:0000313" key="2">
    <source>
        <dbReference type="Proteomes" id="UP000619761"/>
    </source>
</evidence>
<keyword evidence="2" id="KW-1185">Reference proteome</keyword>
<dbReference type="InterPro" id="IPR045617">
    <property type="entry name" value="DUF6445"/>
</dbReference>
<dbReference type="EMBL" id="BMYZ01000001">
    <property type="protein sequence ID" value="GGY62432.1"/>
    <property type="molecule type" value="Genomic_DNA"/>
</dbReference>
<sequence length="256" mass="29008">MQQLAQPELASSYLNHDSNNPTYDFSINPDLTLEVIYVGHEQEPVIVVDNLLKLPDSLIQYAESGHAFQKDVKDFYPGIRKPLSPTYAENVYSHLMETMWMVFSSRLTVNIKLLSSVLSLATSSAKDLRPIQSVPHFDSFVTNNIASVHYLCDSKFGGTSFYRHRTTGFETMNAQRLQQYAPLLKSEVMQSHKTSFDYINGDNELFARTASIDAKFNRAIFYRSNILHSANIQNAAELNNDPRTGRLTANTLIMIE</sequence>
<reference evidence="2" key="1">
    <citation type="journal article" date="2019" name="Int. J. Syst. Evol. Microbiol.">
        <title>The Global Catalogue of Microorganisms (GCM) 10K type strain sequencing project: providing services to taxonomists for standard genome sequencing and annotation.</title>
        <authorList>
            <consortium name="The Broad Institute Genomics Platform"/>
            <consortium name="The Broad Institute Genome Sequencing Center for Infectious Disease"/>
            <person name="Wu L."/>
            <person name="Ma J."/>
        </authorList>
    </citation>
    <scope>NUCLEOTIDE SEQUENCE [LARGE SCALE GENOMIC DNA]</scope>
    <source>
        <strain evidence="2">KCTC 32239</strain>
    </source>
</reference>
<dbReference type="RefSeq" id="WP_189415301.1">
    <property type="nucleotide sequence ID" value="NZ_BMYZ01000001.1"/>
</dbReference>
<evidence type="ECO:0000313" key="1">
    <source>
        <dbReference type="EMBL" id="GGY62432.1"/>
    </source>
</evidence>
<proteinExistence type="predicted"/>
<organism evidence="1 2">
    <name type="scientific">Cellvibrio zantedeschiae</name>
    <dbReference type="NCBI Taxonomy" id="1237077"/>
    <lineage>
        <taxon>Bacteria</taxon>
        <taxon>Pseudomonadati</taxon>
        <taxon>Pseudomonadota</taxon>
        <taxon>Gammaproteobacteria</taxon>
        <taxon>Cellvibrionales</taxon>
        <taxon>Cellvibrionaceae</taxon>
        <taxon>Cellvibrio</taxon>
    </lineage>
</organism>
<comment type="caution">
    <text evidence="1">The sequence shown here is derived from an EMBL/GenBank/DDBJ whole genome shotgun (WGS) entry which is preliminary data.</text>
</comment>
<dbReference type="Proteomes" id="UP000619761">
    <property type="component" value="Unassembled WGS sequence"/>
</dbReference>
<name>A0ABQ3AQ05_9GAMM</name>
<dbReference type="Pfam" id="PF20043">
    <property type="entry name" value="DUF6445"/>
    <property type="match status" value="1"/>
</dbReference>